<proteinExistence type="predicted"/>
<protein>
    <submittedName>
        <fullName evidence="1">Uncharacterized protein</fullName>
    </submittedName>
</protein>
<organism evidence="1 2">
    <name type="scientific">Marinobacterium nitratireducens</name>
    <dbReference type="NCBI Taxonomy" id="518897"/>
    <lineage>
        <taxon>Bacteria</taxon>
        <taxon>Pseudomonadati</taxon>
        <taxon>Pseudomonadota</taxon>
        <taxon>Gammaproteobacteria</taxon>
        <taxon>Oceanospirillales</taxon>
        <taxon>Oceanospirillaceae</taxon>
        <taxon>Marinobacterium</taxon>
    </lineage>
</organism>
<evidence type="ECO:0000313" key="1">
    <source>
        <dbReference type="EMBL" id="GGO89544.1"/>
    </source>
</evidence>
<keyword evidence="2" id="KW-1185">Reference proteome</keyword>
<dbReference type="EMBL" id="BMLT01000027">
    <property type="protein sequence ID" value="GGO89544.1"/>
    <property type="molecule type" value="Genomic_DNA"/>
</dbReference>
<dbReference type="Proteomes" id="UP000599578">
    <property type="component" value="Unassembled WGS sequence"/>
</dbReference>
<accession>A0A918DXP4</accession>
<reference evidence="1 2" key="1">
    <citation type="journal article" date="2014" name="Int. J. Syst. Evol. Microbiol.">
        <title>Complete genome sequence of Corynebacterium casei LMG S-19264T (=DSM 44701T), isolated from a smear-ripened cheese.</title>
        <authorList>
            <consortium name="US DOE Joint Genome Institute (JGI-PGF)"/>
            <person name="Walter F."/>
            <person name="Albersmeier A."/>
            <person name="Kalinowski J."/>
            <person name="Ruckert C."/>
        </authorList>
    </citation>
    <scope>NUCLEOTIDE SEQUENCE [LARGE SCALE GENOMIC DNA]</scope>
    <source>
        <strain evidence="1 2">CGMCC 1.7286</strain>
    </source>
</reference>
<evidence type="ECO:0000313" key="2">
    <source>
        <dbReference type="Proteomes" id="UP000599578"/>
    </source>
</evidence>
<sequence length="132" mass="13933">MQRAAPGFDQAIIVSIARATPSAVLSTCQAYGSAGGDPAMEWIMRSMQPNVSAAALNGASRLPRRLATTLDVNASRLRLMPPAGSTGNALVFHTPIQVKRSIAVWREENVIRRMGGSRNGTPLSVCVGLFAA</sequence>
<dbReference type="AlphaFoldDB" id="A0A918DXP4"/>
<gene>
    <name evidence="1" type="ORF">GCM10011348_47530</name>
</gene>
<name>A0A918DXP4_9GAMM</name>
<comment type="caution">
    <text evidence="1">The sequence shown here is derived from an EMBL/GenBank/DDBJ whole genome shotgun (WGS) entry which is preliminary data.</text>
</comment>